<keyword evidence="3" id="KW-1185">Reference proteome</keyword>
<name>A0A9X3AG27_9PSEU</name>
<feature type="domain" description="Glycoside-hydrolase family GH114 TIM-barrel" evidence="1">
    <location>
        <begin position="48"/>
        <end position="267"/>
    </location>
</feature>
<dbReference type="InterPro" id="IPR013785">
    <property type="entry name" value="Aldolase_TIM"/>
</dbReference>
<sequence>MVRQSLGVVAAALAVASCSVRPQPAEVGEVSVPESPAARMFPVGAPSDYQLGGAYPPPAGVTMVVRDSTARPEAGMYNVCYVNGFQTQPADRELWLGERGDLVLRGNGGQPVVDPNWPGEMLLDTSTVEKRARLATIVGATITACATAGFDAVEIDNLDSDTRSRGALTVENNLALATQLAESAHDKGLLVGQKNAAGLAERGKADVGFDFAVAEECVAYAECAEYTAVYGQRVLAVEYTDNLPARGVCDDPNRPRATIIRDRDLVKPGERGYSYQRC</sequence>
<proteinExistence type="predicted"/>
<dbReference type="AlphaFoldDB" id="A0A9X3AG27"/>
<gene>
    <name evidence="2" type="ORF">NZH93_22050</name>
</gene>
<dbReference type="Pfam" id="PF03537">
    <property type="entry name" value="Glyco_hydro_114"/>
    <property type="match status" value="1"/>
</dbReference>
<reference evidence="2" key="1">
    <citation type="submission" date="2022-08" db="EMBL/GenBank/DDBJ databases">
        <authorList>
            <person name="Tistechok S."/>
            <person name="Samborskyy M."/>
            <person name="Roman I."/>
        </authorList>
    </citation>
    <scope>NUCLEOTIDE SEQUENCE</scope>
    <source>
        <strain evidence="2">DSM 103496</strain>
    </source>
</reference>
<dbReference type="Gene3D" id="3.20.20.70">
    <property type="entry name" value="Aldolase class I"/>
    <property type="match status" value="1"/>
</dbReference>
<evidence type="ECO:0000313" key="3">
    <source>
        <dbReference type="Proteomes" id="UP001141259"/>
    </source>
</evidence>
<dbReference type="PROSITE" id="PS51257">
    <property type="entry name" value="PROKAR_LIPOPROTEIN"/>
    <property type="match status" value="1"/>
</dbReference>
<evidence type="ECO:0000259" key="1">
    <source>
        <dbReference type="Pfam" id="PF03537"/>
    </source>
</evidence>
<dbReference type="EMBL" id="JANYMP010000010">
    <property type="protein sequence ID" value="MCS7479552.1"/>
    <property type="molecule type" value="Genomic_DNA"/>
</dbReference>
<dbReference type="InterPro" id="IPR004352">
    <property type="entry name" value="GH114_TIM-barrel"/>
</dbReference>
<dbReference type="PANTHER" id="PTHR35273">
    <property type="entry name" value="ALPHA-1,4 POLYGALACTOSAMINIDASE, PUTATIVE (AFU_ORTHOLOGUE AFUA_3G07890)-RELATED"/>
    <property type="match status" value="1"/>
</dbReference>
<comment type="caution">
    <text evidence="2">The sequence shown here is derived from an EMBL/GenBank/DDBJ whole genome shotgun (WGS) entry which is preliminary data.</text>
</comment>
<organism evidence="2 3">
    <name type="scientific">Umezawaea endophytica</name>
    <dbReference type="NCBI Taxonomy" id="1654476"/>
    <lineage>
        <taxon>Bacteria</taxon>
        <taxon>Bacillati</taxon>
        <taxon>Actinomycetota</taxon>
        <taxon>Actinomycetes</taxon>
        <taxon>Pseudonocardiales</taxon>
        <taxon>Pseudonocardiaceae</taxon>
        <taxon>Umezawaea</taxon>
    </lineage>
</organism>
<dbReference type="SUPFAM" id="SSF51445">
    <property type="entry name" value="(Trans)glycosidases"/>
    <property type="match status" value="1"/>
</dbReference>
<evidence type="ECO:0000313" key="2">
    <source>
        <dbReference type="EMBL" id="MCS7479552.1"/>
    </source>
</evidence>
<dbReference type="InterPro" id="IPR017853">
    <property type="entry name" value="GH"/>
</dbReference>
<dbReference type="Proteomes" id="UP001141259">
    <property type="component" value="Unassembled WGS sequence"/>
</dbReference>
<dbReference type="RefSeq" id="WP_259625048.1">
    <property type="nucleotide sequence ID" value="NZ_JANYMP010000010.1"/>
</dbReference>
<protein>
    <submittedName>
        <fullName evidence="2">Endo alpha-1,4 polygalactosaminidase</fullName>
    </submittedName>
</protein>
<accession>A0A9X3AG27</accession>
<dbReference type="PANTHER" id="PTHR35273:SF2">
    <property type="entry name" value="ALPHA-GALACTOSIDASE"/>
    <property type="match status" value="1"/>
</dbReference>